<name>A0ABV8RP30_9SPHN</name>
<dbReference type="Pfam" id="PF00106">
    <property type="entry name" value="adh_short"/>
    <property type="match status" value="1"/>
</dbReference>
<evidence type="ECO:0000256" key="2">
    <source>
        <dbReference type="ARBA" id="ARBA00023002"/>
    </source>
</evidence>
<dbReference type="SUPFAM" id="SSF51735">
    <property type="entry name" value="NAD(P)-binding Rossmann-fold domains"/>
    <property type="match status" value="1"/>
</dbReference>
<keyword evidence="2" id="KW-0560">Oxidoreductase</keyword>
<evidence type="ECO:0000256" key="1">
    <source>
        <dbReference type="ARBA" id="ARBA00006484"/>
    </source>
</evidence>
<dbReference type="Proteomes" id="UP001595828">
    <property type="component" value="Unassembled WGS sequence"/>
</dbReference>
<evidence type="ECO:0000313" key="6">
    <source>
        <dbReference type="Proteomes" id="UP001595828"/>
    </source>
</evidence>
<reference evidence="6" key="1">
    <citation type="journal article" date="2019" name="Int. J. Syst. Evol. Microbiol.">
        <title>The Global Catalogue of Microorganisms (GCM) 10K type strain sequencing project: providing services to taxonomists for standard genome sequencing and annotation.</title>
        <authorList>
            <consortium name="The Broad Institute Genomics Platform"/>
            <consortium name="The Broad Institute Genome Sequencing Center for Infectious Disease"/>
            <person name="Wu L."/>
            <person name="Ma J."/>
        </authorList>
    </citation>
    <scope>NUCLEOTIDE SEQUENCE [LARGE SCALE GENOMIC DNA]</scope>
    <source>
        <strain evidence="6">CGMCC 1.12989</strain>
    </source>
</reference>
<evidence type="ECO:0000313" key="5">
    <source>
        <dbReference type="EMBL" id="MFC4294589.1"/>
    </source>
</evidence>
<dbReference type="InterPro" id="IPR036291">
    <property type="entry name" value="NAD(P)-bd_dom_sf"/>
</dbReference>
<proteinExistence type="inferred from homology"/>
<keyword evidence="6" id="KW-1185">Reference proteome</keyword>
<dbReference type="Gene3D" id="3.40.50.720">
    <property type="entry name" value="NAD(P)-binding Rossmann-like Domain"/>
    <property type="match status" value="1"/>
</dbReference>
<evidence type="ECO:0000259" key="4">
    <source>
        <dbReference type="SMART" id="SM00822"/>
    </source>
</evidence>
<dbReference type="PRINTS" id="PR00081">
    <property type="entry name" value="GDHRDH"/>
</dbReference>
<feature type="domain" description="Ketoreductase" evidence="4">
    <location>
        <begin position="8"/>
        <end position="176"/>
    </location>
</feature>
<dbReference type="NCBIfam" id="NF006123">
    <property type="entry name" value="PRK08267.1"/>
    <property type="match status" value="1"/>
</dbReference>
<protein>
    <submittedName>
        <fullName evidence="5">SDR family oxidoreductase</fullName>
    </submittedName>
</protein>
<comment type="caution">
    <text evidence="5">The sequence shown here is derived from an EMBL/GenBank/DDBJ whole genome shotgun (WGS) entry which is preliminary data.</text>
</comment>
<gene>
    <name evidence="5" type="ORF">ACFO0A_05890</name>
</gene>
<organism evidence="5 6">
    <name type="scientific">Novosphingobium tardum</name>
    <dbReference type="NCBI Taxonomy" id="1538021"/>
    <lineage>
        <taxon>Bacteria</taxon>
        <taxon>Pseudomonadati</taxon>
        <taxon>Pseudomonadota</taxon>
        <taxon>Alphaproteobacteria</taxon>
        <taxon>Sphingomonadales</taxon>
        <taxon>Sphingomonadaceae</taxon>
        <taxon>Novosphingobium</taxon>
    </lineage>
</organism>
<comment type="similarity">
    <text evidence="1 3">Belongs to the short-chain dehydrogenases/reductases (SDR) family.</text>
</comment>
<dbReference type="SMART" id="SM00822">
    <property type="entry name" value="PKS_KR"/>
    <property type="match status" value="1"/>
</dbReference>
<dbReference type="PANTHER" id="PTHR43391">
    <property type="entry name" value="RETINOL DEHYDROGENASE-RELATED"/>
    <property type="match status" value="1"/>
</dbReference>
<dbReference type="RefSeq" id="WP_379538038.1">
    <property type="nucleotide sequence ID" value="NZ_JBHSDR010000003.1"/>
</dbReference>
<dbReference type="InterPro" id="IPR057326">
    <property type="entry name" value="KR_dom"/>
</dbReference>
<dbReference type="InterPro" id="IPR002347">
    <property type="entry name" value="SDR_fam"/>
</dbReference>
<evidence type="ECO:0000256" key="3">
    <source>
        <dbReference type="RuleBase" id="RU000363"/>
    </source>
</evidence>
<dbReference type="PRINTS" id="PR00080">
    <property type="entry name" value="SDRFAMILY"/>
</dbReference>
<dbReference type="EMBL" id="JBHSDR010000003">
    <property type="protein sequence ID" value="MFC4294589.1"/>
    <property type="molecule type" value="Genomic_DNA"/>
</dbReference>
<dbReference type="PANTHER" id="PTHR43391:SF82">
    <property type="entry name" value="OXIDOREDUCTASE SADH-RELATED"/>
    <property type="match status" value="1"/>
</dbReference>
<sequence>MVDETACQAIFITGAASGIGRAVARYFAARGWCVGLADVNAAGLAETAEMLPGKASSIHILDVRDREAWDVALADFARFSKGRLDVLFNNAGIAHGGPLMDNTPAQIDDLIDINFKGVVNGARAAFPYLRDTPGSCLLNTASAAALYGSAGFAVYSATKFAVRAMTEALEIEWLDANDSGGIKVRSLMPGFIDTPLLDGPSGNHTNISKRERVIEAGLEFTPLEEVAQCAWDAVHRRKLHTLVGKTARQLGFAARWMPGRIRKRARGVMGAGRQG</sequence>
<accession>A0ABV8RP30</accession>